<dbReference type="AlphaFoldDB" id="A0A9P6KR23"/>
<evidence type="ECO:0000256" key="2">
    <source>
        <dbReference type="ARBA" id="ARBA00022487"/>
    </source>
</evidence>
<dbReference type="GO" id="GO:0052689">
    <property type="term" value="F:carboxylic ester hydrolase activity"/>
    <property type="evidence" value="ECO:0007669"/>
    <property type="project" value="UniProtKB-KW"/>
</dbReference>
<keyword evidence="11" id="KW-1185">Reference proteome</keyword>
<dbReference type="GO" id="GO:0045493">
    <property type="term" value="P:xylan catabolic process"/>
    <property type="evidence" value="ECO:0007669"/>
    <property type="project" value="UniProtKB-UniRule"/>
</dbReference>
<evidence type="ECO:0000256" key="4">
    <source>
        <dbReference type="ARBA" id="ARBA00022729"/>
    </source>
</evidence>
<dbReference type="EC" id="3.1.1.-" evidence="9"/>
<feature type="signal peptide" evidence="9">
    <location>
        <begin position="1"/>
        <end position="18"/>
    </location>
</feature>
<comment type="function">
    <text evidence="9">Esterase involved in the hydrolysis of xylan, a major structural heterogeneous polysaccharide found in plant biomass representing the second most abundant polysaccharide in the biosphere, after cellulose.</text>
</comment>
<evidence type="ECO:0000256" key="8">
    <source>
        <dbReference type="ARBA" id="ARBA00023326"/>
    </source>
</evidence>
<keyword evidence="4 9" id="KW-0732">Signal</keyword>
<protein>
    <recommendedName>
        <fullName evidence="9">Carboxylic ester hydrolase</fullName>
        <ecNumber evidence="9">3.1.1.-</ecNumber>
    </recommendedName>
</protein>
<evidence type="ECO:0000256" key="6">
    <source>
        <dbReference type="ARBA" id="ARBA00023180"/>
    </source>
</evidence>
<keyword evidence="5 9" id="KW-0378">Hydrolase</keyword>
<dbReference type="InterPro" id="IPR029058">
    <property type="entry name" value="AB_hydrolase_fold"/>
</dbReference>
<sequence>MLLTNLILKALVIECANAALTQVTNFGSNPAGIQMWVEVPTNVAPQAPIIVALHGCHGSAQGYYKDNNLPTLAKQKGAILVYPSSTHDLLCWDCGTKKSLTRDGGGDSQSIVQMVKYALSKYSADPSRIYIVGTSSGAMMGNVLAAVYPDIFAAASVYSGVAAGCMAVPNGTPPNPYDPCALGRIIKTSQEWGNVVRGYNPAFGGPWPRMQIWHGTSDDTVVYQSLVEELKQWGNVHAVSFAKNTTNTPENNYTRMTYGDGSKLTGYSVKGVGHTVPVHPTQALSFFNL</sequence>
<evidence type="ECO:0000256" key="7">
    <source>
        <dbReference type="ARBA" id="ARBA00023277"/>
    </source>
</evidence>
<evidence type="ECO:0000256" key="1">
    <source>
        <dbReference type="ARBA" id="ARBA00004613"/>
    </source>
</evidence>
<keyword evidence="3 9" id="KW-0964">Secreted</keyword>
<dbReference type="PANTHER" id="PTHR43037:SF3">
    <property type="entry name" value="FERULOYL ESTERASE B"/>
    <property type="match status" value="1"/>
</dbReference>
<dbReference type="GO" id="GO:0005576">
    <property type="term" value="C:extracellular region"/>
    <property type="evidence" value="ECO:0007669"/>
    <property type="project" value="UniProtKB-SubCell"/>
</dbReference>
<evidence type="ECO:0000313" key="10">
    <source>
        <dbReference type="EMBL" id="KAF9736388.1"/>
    </source>
</evidence>
<reference evidence="10" key="1">
    <citation type="journal article" date="2020" name="Mol. Plant Microbe Interact.">
        <title>Genome Sequence of the Biocontrol Agent Coniothyrium minitans strain Conio (IMI 134523).</title>
        <authorList>
            <person name="Patel D."/>
            <person name="Shittu T.A."/>
            <person name="Baroncelli R."/>
            <person name="Muthumeenakshi S."/>
            <person name="Osborne T.H."/>
            <person name="Janganan T.K."/>
            <person name="Sreenivasaprasad S."/>
        </authorList>
    </citation>
    <scope>NUCLEOTIDE SEQUENCE</scope>
    <source>
        <strain evidence="10">Conio</strain>
    </source>
</reference>
<feature type="chain" id="PRO_5040538998" description="Carboxylic ester hydrolase" evidence="9">
    <location>
        <begin position="19"/>
        <end position="289"/>
    </location>
</feature>
<keyword evidence="7 9" id="KW-0119">Carbohydrate metabolism</keyword>
<name>A0A9P6KR23_9PLEO</name>
<evidence type="ECO:0000313" key="11">
    <source>
        <dbReference type="Proteomes" id="UP000756921"/>
    </source>
</evidence>
<evidence type="ECO:0000256" key="5">
    <source>
        <dbReference type="ARBA" id="ARBA00022801"/>
    </source>
</evidence>
<keyword evidence="6" id="KW-0325">Glycoprotein</keyword>
<comment type="similarity">
    <text evidence="9">Belongs to the carbohydrate esterase 1 (CE1) family.</text>
</comment>
<dbReference type="SUPFAM" id="SSF53474">
    <property type="entry name" value="alpha/beta-Hydrolases"/>
    <property type="match status" value="2"/>
</dbReference>
<comment type="subcellular location">
    <subcellularLocation>
        <location evidence="1 9">Secreted</location>
    </subcellularLocation>
</comment>
<dbReference type="NCBIfam" id="TIGR01840">
    <property type="entry name" value="esterase_phb"/>
    <property type="match status" value="1"/>
</dbReference>
<dbReference type="Pfam" id="PF10503">
    <property type="entry name" value="Esterase_PHB"/>
    <property type="match status" value="1"/>
</dbReference>
<dbReference type="Proteomes" id="UP000756921">
    <property type="component" value="Unassembled WGS sequence"/>
</dbReference>
<keyword evidence="2 9" id="KW-0719">Serine esterase</keyword>
<proteinExistence type="inferred from homology"/>
<dbReference type="PANTHER" id="PTHR43037">
    <property type="entry name" value="UNNAMED PRODUCT-RELATED"/>
    <property type="match status" value="1"/>
</dbReference>
<evidence type="ECO:0000256" key="9">
    <source>
        <dbReference type="RuleBase" id="RU367147"/>
    </source>
</evidence>
<gene>
    <name evidence="10" type="ORF">PMIN01_06304</name>
</gene>
<dbReference type="InterPro" id="IPR050955">
    <property type="entry name" value="Plant_Biomass_Hydrol_Est"/>
</dbReference>
<dbReference type="InterPro" id="IPR010126">
    <property type="entry name" value="Esterase_phb"/>
</dbReference>
<keyword evidence="8 9" id="KW-0624">Polysaccharide degradation</keyword>
<dbReference type="Gene3D" id="3.40.50.1820">
    <property type="entry name" value="alpha/beta hydrolase"/>
    <property type="match status" value="1"/>
</dbReference>
<dbReference type="OrthoDB" id="2425929at2759"/>
<comment type="caution">
    <text evidence="10">The sequence shown here is derived from an EMBL/GenBank/DDBJ whole genome shotgun (WGS) entry which is preliminary data.</text>
</comment>
<dbReference type="EMBL" id="WJXW01000005">
    <property type="protein sequence ID" value="KAF9736388.1"/>
    <property type="molecule type" value="Genomic_DNA"/>
</dbReference>
<organism evidence="10 11">
    <name type="scientific">Paraphaeosphaeria minitans</name>
    <dbReference type="NCBI Taxonomy" id="565426"/>
    <lineage>
        <taxon>Eukaryota</taxon>
        <taxon>Fungi</taxon>
        <taxon>Dikarya</taxon>
        <taxon>Ascomycota</taxon>
        <taxon>Pezizomycotina</taxon>
        <taxon>Dothideomycetes</taxon>
        <taxon>Pleosporomycetidae</taxon>
        <taxon>Pleosporales</taxon>
        <taxon>Massarineae</taxon>
        <taxon>Didymosphaeriaceae</taxon>
        <taxon>Paraphaeosphaeria</taxon>
    </lineage>
</organism>
<accession>A0A9P6KR23</accession>
<evidence type="ECO:0000256" key="3">
    <source>
        <dbReference type="ARBA" id="ARBA00022525"/>
    </source>
</evidence>